<proteinExistence type="predicted"/>
<sequence length="107" mass="11949">MTHCLVPPEPSARARARNQRSLFHSIGRCVRVEERQRPVVSIVYYNNCDNQSTDVSCQIFPHCAAEAGIFHEQVNNSEVNPLTVSIRPVPSGRKLTPLTAELQPVLV</sequence>
<organism evidence="1 2">
    <name type="scientific">Eumeta variegata</name>
    <name type="common">Bagworm moth</name>
    <name type="synonym">Eumeta japonica</name>
    <dbReference type="NCBI Taxonomy" id="151549"/>
    <lineage>
        <taxon>Eukaryota</taxon>
        <taxon>Metazoa</taxon>
        <taxon>Ecdysozoa</taxon>
        <taxon>Arthropoda</taxon>
        <taxon>Hexapoda</taxon>
        <taxon>Insecta</taxon>
        <taxon>Pterygota</taxon>
        <taxon>Neoptera</taxon>
        <taxon>Endopterygota</taxon>
        <taxon>Lepidoptera</taxon>
        <taxon>Glossata</taxon>
        <taxon>Ditrysia</taxon>
        <taxon>Tineoidea</taxon>
        <taxon>Psychidae</taxon>
        <taxon>Oiketicinae</taxon>
        <taxon>Eumeta</taxon>
    </lineage>
</organism>
<dbReference type="Proteomes" id="UP000299102">
    <property type="component" value="Unassembled WGS sequence"/>
</dbReference>
<accession>A0A4C1UL71</accession>
<dbReference type="EMBL" id="BGZK01000190">
    <property type="protein sequence ID" value="GBP27201.1"/>
    <property type="molecule type" value="Genomic_DNA"/>
</dbReference>
<keyword evidence="2" id="KW-1185">Reference proteome</keyword>
<reference evidence="1 2" key="1">
    <citation type="journal article" date="2019" name="Commun. Biol.">
        <title>The bagworm genome reveals a unique fibroin gene that provides high tensile strength.</title>
        <authorList>
            <person name="Kono N."/>
            <person name="Nakamura H."/>
            <person name="Ohtoshi R."/>
            <person name="Tomita M."/>
            <person name="Numata K."/>
            <person name="Arakawa K."/>
        </authorList>
    </citation>
    <scope>NUCLEOTIDE SEQUENCE [LARGE SCALE GENOMIC DNA]</scope>
</reference>
<evidence type="ECO:0000313" key="1">
    <source>
        <dbReference type="EMBL" id="GBP27201.1"/>
    </source>
</evidence>
<protein>
    <submittedName>
        <fullName evidence="1">Uncharacterized protein</fullName>
    </submittedName>
</protein>
<gene>
    <name evidence="1" type="ORF">EVAR_15974_1</name>
</gene>
<comment type="caution">
    <text evidence="1">The sequence shown here is derived from an EMBL/GenBank/DDBJ whole genome shotgun (WGS) entry which is preliminary data.</text>
</comment>
<dbReference type="AlphaFoldDB" id="A0A4C1UL71"/>
<name>A0A4C1UL71_EUMVA</name>
<evidence type="ECO:0000313" key="2">
    <source>
        <dbReference type="Proteomes" id="UP000299102"/>
    </source>
</evidence>